<dbReference type="Proteomes" id="UP000631114">
    <property type="component" value="Unassembled WGS sequence"/>
</dbReference>
<evidence type="ECO:0000313" key="2">
    <source>
        <dbReference type="EMBL" id="KAF9591041.1"/>
    </source>
</evidence>
<dbReference type="AlphaFoldDB" id="A0A835LKV7"/>
<keyword evidence="3" id="KW-1185">Reference proteome</keyword>
<dbReference type="GO" id="GO:0009638">
    <property type="term" value="P:phototropism"/>
    <property type="evidence" value="ECO:0007669"/>
    <property type="project" value="InterPro"/>
</dbReference>
<name>A0A835LKV7_9MAGN</name>
<sequence>MATITLASNASLSQTLAYETNGNHLRDASFSSYLNSTEESLVLKLTESAMKPPVTITTPQEAIYQVSSGRKKNGYGEISVFGAEKYFSGVMDEEETRIANKNAKKHPHKKDGKVDIHGTKPKTKMGTPSTCSEASWNSRSALLPAIQTKQDKVNGKSFFATFGCNCYCSDKKSVDVDENIADNKSCSNSKKDIDCGEIKGKVMAKVPLEIVKQDSNDKIKQTTAPSWFKEEISCNKLDIGGNAVQYEDCFTLPISNSSGGNLPLEKKLTLEEEKARKSLEVFGSPIMEKEDIALSLEKKLAMLTWDANPTVVNPPVVPVIRSTEPNDDIDSDSSSDLFEIKSLSSHGHPFFKRQTSDGMSSCMSPSCYEPSEASIDWSVVTASAANFSVATDYEERNQITSAKNFDTPTTGAKTTTTSGKIETRKDVPKRRASTLLGCRSQKAVKVAGGAHKMPETKPEFRRYKSNSFSPMSRFQAENKVTDLESAHAQRAFSTGSLSQLHSARAKDAIYMT</sequence>
<dbReference type="InterPro" id="IPR039615">
    <property type="entry name" value="PKS"/>
</dbReference>
<dbReference type="EMBL" id="JADFTS010000008">
    <property type="protein sequence ID" value="KAF9591041.1"/>
    <property type="molecule type" value="Genomic_DNA"/>
</dbReference>
<gene>
    <name evidence="2" type="ORF">IFM89_001251</name>
</gene>
<organism evidence="2 3">
    <name type="scientific">Coptis chinensis</name>
    <dbReference type="NCBI Taxonomy" id="261450"/>
    <lineage>
        <taxon>Eukaryota</taxon>
        <taxon>Viridiplantae</taxon>
        <taxon>Streptophyta</taxon>
        <taxon>Embryophyta</taxon>
        <taxon>Tracheophyta</taxon>
        <taxon>Spermatophyta</taxon>
        <taxon>Magnoliopsida</taxon>
        <taxon>Ranunculales</taxon>
        <taxon>Ranunculaceae</taxon>
        <taxon>Coptidoideae</taxon>
        <taxon>Coptis</taxon>
    </lineage>
</organism>
<evidence type="ECO:0000313" key="3">
    <source>
        <dbReference type="Proteomes" id="UP000631114"/>
    </source>
</evidence>
<evidence type="ECO:0000256" key="1">
    <source>
        <dbReference type="SAM" id="MobiDB-lite"/>
    </source>
</evidence>
<dbReference type="PANTHER" id="PTHR33781">
    <property type="entry name" value="PROTEIN PHYTOCHROME KINASE SUBSTRATE 1-RELATED"/>
    <property type="match status" value="1"/>
</dbReference>
<comment type="caution">
    <text evidence="2">The sequence shown here is derived from an EMBL/GenBank/DDBJ whole genome shotgun (WGS) entry which is preliminary data.</text>
</comment>
<reference evidence="2 3" key="1">
    <citation type="submission" date="2020-10" db="EMBL/GenBank/DDBJ databases">
        <title>The Coptis chinensis genome and diversification of protoberbering-type alkaloids.</title>
        <authorList>
            <person name="Wang B."/>
            <person name="Shu S."/>
            <person name="Song C."/>
            <person name="Liu Y."/>
        </authorList>
    </citation>
    <scope>NUCLEOTIDE SEQUENCE [LARGE SCALE GENOMIC DNA]</scope>
    <source>
        <strain evidence="2">HL-2020</strain>
        <tissue evidence="2">Leaf</tissue>
    </source>
</reference>
<proteinExistence type="predicted"/>
<dbReference type="OrthoDB" id="1916150at2759"/>
<evidence type="ECO:0008006" key="4">
    <source>
        <dbReference type="Google" id="ProtNLM"/>
    </source>
</evidence>
<protein>
    <recommendedName>
        <fullName evidence="4">Phytochrome kinase substrate 1</fullName>
    </recommendedName>
</protein>
<feature type="compositionally biased region" description="Basic residues" evidence="1">
    <location>
        <begin position="102"/>
        <end position="111"/>
    </location>
</feature>
<feature type="region of interest" description="Disordered" evidence="1">
    <location>
        <begin position="102"/>
        <end position="133"/>
    </location>
</feature>
<dbReference type="PANTHER" id="PTHR33781:SF4">
    <property type="entry name" value="PROTEIN PHYTOCHROME KINASE SUBSTRATE 1"/>
    <property type="match status" value="1"/>
</dbReference>
<accession>A0A835LKV7</accession>